<feature type="domain" description="Ig-like" evidence="6">
    <location>
        <begin position="12"/>
        <end position="119"/>
    </location>
</feature>
<reference evidence="7" key="2">
    <citation type="submission" date="2025-09" db="UniProtKB">
        <authorList>
            <consortium name="Ensembl"/>
        </authorList>
    </citation>
    <scope>IDENTIFICATION</scope>
</reference>
<dbReference type="InterPro" id="IPR013783">
    <property type="entry name" value="Ig-like_fold"/>
</dbReference>
<name>A0A8C3SFS8_CHESE</name>
<organism evidence="7 8">
    <name type="scientific">Chelydra serpentina</name>
    <name type="common">Snapping turtle</name>
    <name type="synonym">Testudo serpentina</name>
    <dbReference type="NCBI Taxonomy" id="8475"/>
    <lineage>
        <taxon>Eukaryota</taxon>
        <taxon>Metazoa</taxon>
        <taxon>Chordata</taxon>
        <taxon>Craniata</taxon>
        <taxon>Vertebrata</taxon>
        <taxon>Euteleostomi</taxon>
        <taxon>Archelosauria</taxon>
        <taxon>Testudinata</taxon>
        <taxon>Testudines</taxon>
        <taxon>Cryptodira</taxon>
        <taxon>Durocryptodira</taxon>
        <taxon>Americhelydia</taxon>
        <taxon>Chelydroidea</taxon>
        <taxon>Chelydridae</taxon>
        <taxon>Chelydra</taxon>
    </lineage>
</organism>
<dbReference type="InterPro" id="IPR036179">
    <property type="entry name" value="Ig-like_dom_sf"/>
</dbReference>
<keyword evidence="4" id="KW-0393">Immunoglobulin domain</keyword>
<dbReference type="Proteomes" id="UP000694403">
    <property type="component" value="Unplaced"/>
</dbReference>
<evidence type="ECO:0000259" key="6">
    <source>
        <dbReference type="PROSITE" id="PS50835"/>
    </source>
</evidence>
<keyword evidence="5" id="KW-1279">T cell receptor</keyword>
<evidence type="ECO:0000256" key="3">
    <source>
        <dbReference type="ARBA" id="ARBA00023170"/>
    </source>
</evidence>
<evidence type="ECO:0000256" key="1">
    <source>
        <dbReference type="ARBA" id="ARBA00022729"/>
    </source>
</evidence>
<sequence length="155" mass="17576">MDKMFHVMTYADSVTQQKGTIPIQEGKHVLINCTYDYSGSTPMLFWYEQYPHEAPRLLLTMTQYEASDEEKRRRRGFSAKIEKNSKSFHLEKNSSEVSDSESAVYYCALRPTVRENCISTRTKTRETSSPAPCDEAGPNVLGSSWAGVCLICSLK</sequence>
<accession>A0A8C3SFS8</accession>
<dbReference type="AlphaFoldDB" id="A0A8C3SFS8"/>
<dbReference type="InterPro" id="IPR007110">
    <property type="entry name" value="Ig-like_dom"/>
</dbReference>
<dbReference type="InterPro" id="IPR013106">
    <property type="entry name" value="Ig_V-set"/>
</dbReference>
<keyword evidence="8" id="KW-1185">Reference proteome</keyword>
<keyword evidence="1" id="KW-0732">Signal</keyword>
<dbReference type="PANTHER" id="PTHR19367:SF18">
    <property type="entry name" value="T CELL RECEPTOR ALPHA VARIABLE 16"/>
    <property type="match status" value="1"/>
</dbReference>
<dbReference type="GO" id="GO:0002250">
    <property type="term" value="P:adaptive immune response"/>
    <property type="evidence" value="ECO:0007669"/>
    <property type="project" value="UniProtKB-KW"/>
</dbReference>
<dbReference type="GO" id="GO:0042101">
    <property type="term" value="C:T cell receptor complex"/>
    <property type="evidence" value="ECO:0007669"/>
    <property type="project" value="UniProtKB-KW"/>
</dbReference>
<reference evidence="7" key="1">
    <citation type="submission" date="2025-08" db="UniProtKB">
        <authorList>
            <consortium name="Ensembl"/>
        </authorList>
    </citation>
    <scope>IDENTIFICATION</scope>
</reference>
<evidence type="ECO:0000313" key="7">
    <source>
        <dbReference type="Ensembl" id="ENSCSRP00000013007.1"/>
    </source>
</evidence>
<dbReference type="SUPFAM" id="SSF48726">
    <property type="entry name" value="Immunoglobulin"/>
    <property type="match status" value="1"/>
</dbReference>
<protein>
    <recommendedName>
        <fullName evidence="6">Ig-like domain-containing protein</fullName>
    </recommendedName>
</protein>
<dbReference type="PROSITE" id="PS50835">
    <property type="entry name" value="IG_LIKE"/>
    <property type="match status" value="1"/>
</dbReference>
<dbReference type="Gene3D" id="2.60.40.10">
    <property type="entry name" value="Immunoglobulins"/>
    <property type="match status" value="1"/>
</dbReference>
<proteinExistence type="predicted"/>
<dbReference type="InterPro" id="IPR051287">
    <property type="entry name" value="TCR_variable_region"/>
</dbReference>
<dbReference type="Ensembl" id="ENSCSRT00000013537.1">
    <property type="protein sequence ID" value="ENSCSRP00000013007.1"/>
    <property type="gene ID" value="ENSCSRG00000009854.1"/>
</dbReference>
<keyword evidence="5" id="KW-0391">Immunity</keyword>
<evidence type="ECO:0000313" key="8">
    <source>
        <dbReference type="Proteomes" id="UP000694403"/>
    </source>
</evidence>
<dbReference type="Pfam" id="PF07686">
    <property type="entry name" value="V-set"/>
    <property type="match status" value="1"/>
</dbReference>
<keyword evidence="3" id="KW-0675">Receptor</keyword>
<keyword evidence="2" id="KW-1064">Adaptive immunity</keyword>
<evidence type="ECO:0000256" key="4">
    <source>
        <dbReference type="ARBA" id="ARBA00023319"/>
    </source>
</evidence>
<evidence type="ECO:0000256" key="5">
    <source>
        <dbReference type="ARBA" id="ARBA00043266"/>
    </source>
</evidence>
<dbReference type="PANTHER" id="PTHR19367">
    <property type="entry name" value="T-CELL RECEPTOR ALPHA CHAIN V REGION"/>
    <property type="match status" value="1"/>
</dbReference>
<evidence type="ECO:0000256" key="2">
    <source>
        <dbReference type="ARBA" id="ARBA00023130"/>
    </source>
</evidence>